<keyword evidence="2 5" id="KW-0645">Protease</keyword>
<dbReference type="SMART" id="SM00230">
    <property type="entry name" value="CysPc"/>
    <property type="match status" value="1"/>
</dbReference>
<dbReference type="PANTHER" id="PTHR10183:SF379">
    <property type="entry name" value="CALPAIN-5"/>
    <property type="match status" value="1"/>
</dbReference>
<evidence type="ECO:0000256" key="3">
    <source>
        <dbReference type="ARBA" id="ARBA00022801"/>
    </source>
</evidence>
<feature type="non-terminal residue" evidence="7">
    <location>
        <position position="1"/>
    </location>
</feature>
<feature type="active site" evidence="5">
    <location>
        <position position="99"/>
    </location>
</feature>
<accession>A0ABN9V779</accession>
<keyword evidence="4 5" id="KW-0788">Thiol protease</keyword>
<evidence type="ECO:0000259" key="6">
    <source>
        <dbReference type="PROSITE" id="PS50203"/>
    </source>
</evidence>
<proteinExistence type="inferred from homology"/>
<dbReference type="PANTHER" id="PTHR10183">
    <property type="entry name" value="CALPAIN"/>
    <property type="match status" value="1"/>
</dbReference>
<dbReference type="InterPro" id="IPR038765">
    <property type="entry name" value="Papain-like_cys_pep_sf"/>
</dbReference>
<protein>
    <recommendedName>
        <fullName evidence="6">Calpain catalytic domain-containing protein</fullName>
    </recommendedName>
</protein>
<comment type="caution">
    <text evidence="7">The sequence shown here is derived from an EMBL/GenBank/DDBJ whole genome shotgun (WGS) entry which is preliminary data.</text>
</comment>
<dbReference type="InterPro" id="IPR022684">
    <property type="entry name" value="Calpain_cysteine_protease"/>
</dbReference>
<evidence type="ECO:0000313" key="7">
    <source>
        <dbReference type="EMBL" id="CAK0867761.1"/>
    </source>
</evidence>
<evidence type="ECO:0000256" key="5">
    <source>
        <dbReference type="PROSITE-ProRule" id="PRU00239"/>
    </source>
</evidence>
<feature type="domain" description="Calpain catalytic" evidence="6">
    <location>
        <begin position="72"/>
        <end position="342"/>
    </location>
</feature>
<dbReference type="EMBL" id="CAUYUJ010016681">
    <property type="protein sequence ID" value="CAK0867761.1"/>
    <property type="molecule type" value="Genomic_DNA"/>
</dbReference>
<feature type="active site" evidence="5">
    <location>
        <position position="284"/>
    </location>
</feature>
<feature type="active site" evidence="5">
    <location>
        <position position="264"/>
    </location>
</feature>
<name>A0ABN9V779_9DINO</name>
<dbReference type="PRINTS" id="PR00704">
    <property type="entry name" value="CALPAIN"/>
</dbReference>
<comment type="similarity">
    <text evidence="1">Belongs to the peptidase C2 family.</text>
</comment>
<evidence type="ECO:0000256" key="1">
    <source>
        <dbReference type="ARBA" id="ARBA00007623"/>
    </source>
</evidence>
<evidence type="ECO:0000256" key="2">
    <source>
        <dbReference type="ARBA" id="ARBA00022670"/>
    </source>
</evidence>
<dbReference type="PROSITE" id="PS50203">
    <property type="entry name" value="CALPAIN_CAT"/>
    <property type="match status" value="1"/>
</dbReference>
<organism evidence="7 8">
    <name type="scientific">Prorocentrum cordatum</name>
    <dbReference type="NCBI Taxonomy" id="2364126"/>
    <lineage>
        <taxon>Eukaryota</taxon>
        <taxon>Sar</taxon>
        <taxon>Alveolata</taxon>
        <taxon>Dinophyceae</taxon>
        <taxon>Prorocentrales</taxon>
        <taxon>Prorocentraceae</taxon>
        <taxon>Prorocentrum</taxon>
    </lineage>
</organism>
<reference evidence="7" key="1">
    <citation type="submission" date="2023-10" db="EMBL/GenBank/DDBJ databases">
        <authorList>
            <person name="Chen Y."/>
            <person name="Shah S."/>
            <person name="Dougan E. K."/>
            <person name="Thang M."/>
            <person name="Chan C."/>
        </authorList>
    </citation>
    <scope>NUCLEOTIDE SEQUENCE [LARGE SCALE GENOMIC DNA]</scope>
</reference>
<sequence>ADGTKFVDPAWNMEESPAEVLYVDRVGPGYDCTVGEPAGFKRLSDIVKDSAASDTGQMAMGALFGGLGAGAPKKVAKKPALFKGGVKAGDIVQGQIGTCFLLGAVGSIAAVNGSDVQKFFIKYDVDVGVYGVRFNVDGEWTYTIVDDYMPVDENGELLYSRCQDPQEVWVPILEKAYCKLHTCYEMCDGGQPTEAIFAFLGGVGGRFPVKRTDKRNPSGYFDLLRKSVSNGWLMTTGFKQSAGGSRSAGKCGEGVLDNGLVAGHAYSVLKVVEAEGNQLVCCRNPWGTGEWTGRWSDGNAFGEWTDEMKELTGYEGLDDGKFWMSIEDFVANTSGVEYARTFGPNWKKVTQYAKFPTQSVEVFGESGAEDEDEDEVGC</sequence>
<dbReference type="CDD" id="cd00044">
    <property type="entry name" value="CysPc"/>
    <property type="match status" value="1"/>
</dbReference>
<dbReference type="SUPFAM" id="SSF54001">
    <property type="entry name" value="Cysteine proteinases"/>
    <property type="match status" value="1"/>
</dbReference>
<dbReference type="Gene3D" id="3.90.70.10">
    <property type="entry name" value="Cysteine proteinases"/>
    <property type="match status" value="1"/>
</dbReference>
<keyword evidence="8" id="KW-1185">Reference proteome</keyword>
<evidence type="ECO:0000313" key="8">
    <source>
        <dbReference type="Proteomes" id="UP001189429"/>
    </source>
</evidence>
<dbReference type="Proteomes" id="UP001189429">
    <property type="component" value="Unassembled WGS sequence"/>
</dbReference>
<evidence type="ECO:0000256" key="4">
    <source>
        <dbReference type="ARBA" id="ARBA00022807"/>
    </source>
</evidence>
<gene>
    <name evidence="7" type="ORF">PCOR1329_LOCUS54619</name>
</gene>
<keyword evidence="3 5" id="KW-0378">Hydrolase</keyword>
<dbReference type="Pfam" id="PF00648">
    <property type="entry name" value="Peptidase_C2"/>
    <property type="match status" value="1"/>
</dbReference>
<dbReference type="InterPro" id="IPR001300">
    <property type="entry name" value="Peptidase_C2_calpain_cat"/>
</dbReference>